<feature type="compositionally biased region" description="Pro residues" evidence="1">
    <location>
        <begin position="1"/>
        <end position="25"/>
    </location>
</feature>
<feature type="compositionally biased region" description="Gly residues" evidence="1">
    <location>
        <begin position="26"/>
        <end position="38"/>
    </location>
</feature>
<protein>
    <recommendedName>
        <fullName evidence="5">Septum formation-related domain-containing protein</fullName>
    </recommendedName>
</protein>
<feature type="compositionally biased region" description="Pro residues" evidence="1">
    <location>
        <begin position="39"/>
        <end position="50"/>
    </location>
</feature>
<gene>
    <name evidence="3" type="ORF">GCM10009863_33410</name>
</gene>
<keyword evidence="4" id="KW-1185">Reference proteome</keyword>
<accession>A0ABP6CIG4</accession>
<feature type="region of interest" description="Disordered" evidence="1">
    <location>
        <begin position="83"/>
        <end position="146"/>
    </location>
</feature>
<sequence length="257" mass="25556">MTMPPPPGRPPSGTPPPPAQPPGFGPPGSGGFGAGGFGPPAPDSRPPQVPPQGLRRRKLIAAVVAAAVAALALITASVVFLTGAEDGKDKTSGKGGPPASSTTADGPGKESSDEPADDGAATDFPAPDPGDGLPSQESGEGAGGASLPSFMLQVGDCYDRSGKAGSVEPRECDTPHDAEVVSRKKITGDYATDSAVRRQAGSVCRSSLKNKAAMQPRGAVGGTLVSYPKAKSVNSGISSVTCSLTAGEGKKLYKPLV</sequence>
<keyword evidence="2" id="KW-1133">Transmembrane helix</keyword>
<evidence type="ECO:0000256" key="1">
    <source>
        <dbReference type="SAM" id="MobiDB-lite"/>
    </source>
</evidence>
<name>A0ABP6CIG4_9ACTN</name>
<evidence type="ECO:0008006" key="5">
    <source>
        <dbReference type="Google" id="ProtNLM"/>
    </source>
</evidence>
<evidence type="ECO:0000313" key="4">
    <source>
        <dbReference type="Proteomes" id="UP001501447"/>
    </source>
</evidence>
<dbReference type="EMBL" id="BAAARJ010000010">
    <property type="protein sequence ID" value="GAA2616977.1"/>
    <property type="molecule type" value="Genomic_DNA"/>
</dbReference>
<keyword evidence="2" id="KW-0472">Membrane</keyword>
<feature type="region of interest" description="Disordered" evidence="1">
    <location>
        <begin position="1"/>
        <end position="53"/>
    </location>
</feature>
<evidence type="ECO:0000256" key="2">
    <source>
        <dbReference type="SAM" id="Phobius"/>
    </source>
</evidence>
<keyword evidence="2" id="KW-0812">Transmembrane</keyword>
<organism evidence="3 4">
    <name type="scientific">Streptomyces axinellae</name>
    <dbReference type="NCBI Taxonomy" id="552788"/>
    <lineage>
        <taxon>Bacteria</taxon>
        <taxon>Bacillati</taxon>
        <taxon>Actinomycetota</taxon>
        <taxon>Actinomycetes</taxon>
        <taxon>Kitasatosporales</taxon>
        <taxon>Streptomycetaceae</taxon>
        <taxon>Streptomyces</taxon>
    </lineage>
</organism>
<reference evidence="4" key="1">
    <citation type="journal article" date="2019" name="Int. J. Syst. Evol. Microbiol.">
        <title>The Global Catalogue of Microorganisms (GCM) 10K type strain sequencing project: providing services to taxonomists for standard genome sequencing and annotation.</title>
        <authorList>
            <consortium name="The Broad Institute Genomics Platform"/>
            <consortium name="The Broad Institute Genome Sequencing Center for Infectious Disease"/>
            <person name="Wu L."/>
            <person name="Ma J."/>
        </authorList>
    </citation>
    <scope>NUCLEOTIDE SEQUENCE [LARGE SCALE GENOMIC DNA]</scope>
    <source>
        <strain evidence="4">JCM 16373</strain>
    </source>
</reference>
<feature type="transmembrane region" description="Helical" evidence="2">
    <location>
        <begin position="59"/>
        <end position="81"/>
    </location>
</feature>
<comment type="caution">
    <text evidence="3">The sequence shown here is derived from an EMBL/GenBank/DDBJ whole genome shotgun (WGS) entry which is preliminary data.</text>
</comment>
<dbReference type="Proteomes" id="UP001501447">
    <property type="component" value="Unassembled WGS sequence"/>
</dbReference>
<proteinExistence type="predicted"/>
<evidence type="ECO:0000313" key="3">
    <source>
        <dbReference type="EMBL" id="GAA2616977.1"/>
    </source>
</evidence>